<dbReference type="InterPro" id="IPR034035">
    <property type="entry name" value="Astacin-like_dom"/>
</dbReference>
<feature type="domain" description="Peptidase M12A" evidence="4">
    <location>
        <begin position="56"/>
        <end position="249"/>
    </location>
</feature>
<dbReference type="GO" id="GO:0008270">
    <property type="term" value="F:zinc ion binding"/>
    <property type="evidence" value="ECO:0007669"/>
    <property type="project" value="UniProtKB-UniRule"/>
</dbReference>
<dbReference type="GeneTree" id="ENSGT00940000154856"/>
<dbReference type="CDD" id="cd04280">
    <property type="entry name" value="ZnMc_astacin_like"/>
    <property type="match status" value="1"/>
</dbReference>
<reference evidence="5" key="3">
    <citation type="submission" date="2025-09" db="UniProtKB">
        <authorList>
            <consortium name="Ensembl"/>
        </authorList>
    </citation>
    <scope>IDENTIFICATION</scope>
</reference>
<reference evidence="5" key="2">
    <citation type="submission" date="2025-08" db="UniProtKB">
        <authorList>
            <consortium name="Ensembl"/>
        </authorList>
    </citation>
    <scope>IDENTIFICATION</scope>
</reference>
<dbReference type="GO" id="GO:0006508">
    <property type="term" value="P:proteolysis"/>
    <property type="evidence" value="ECO:0007669"/>
    <property type="project" value="UniProtKB-KW"/>
</dbReference>
<dbReference type="Pfam" id="PF01400">
    <property type="entry name" value="Astacin"/>
    <property type="match status" value="1"/>
</dbReference>
<reference evidence="5 6" key="1">
    <citation type="submission" date="2019-04" db="EMBL/GenBank/DDBJ databases">
        <authorList>
            <consortium name="Wellcome Sanger Institute Data Sharing"/>
        </authorList>
    </citation>
    <scope>NUCLEOTIDE SEQUENCE [LARGE SCALE GENOMIC DNA]</scope>
</reference>
<feature type="binding site" evidence="1">
    <location>
        <position position="150"/>
    </location>
    <ligand>
        <name>Zn(2+)</name>
        <dbReference type="ChEBI" id="CHEBI:29105"/>
        <note>catalytic</note>
    </ligand>
</feature>
<feature type="binding site" evidence="1">
    <location>
        <position position="160"/>
    </location>
    <ligand>
        <name>Zn(2+)</name>
        <dbReference type="ChEBI" id="CHEBI:29105"/>
        <note>catalytic</note>
    </ligand>
</feature>
<dbReference type="RefSeq" id="XP_029108927.1">
    <property type="nucleotide sequence ID" value="XM_029253094.1"/>
</dbReference>
<keyword evidence="6" id="KW-1185">Reference proteome</keyword>
<comment type="caution">
    <text evidence="1">Lacks conserved residue(s) required for the propagation of feature annotation.</text>
</comment>
<proteinExistence type="predicted"/>
<evidence type="ECO:0000256" key="2">
    <source>
        <dbReference type="RuleBase" id="RU361183"/>
    </source>
</evidence>
<feature type="compositionally biased region" description="Basic and acidic residues" evidence="3">
    <location>
        <begin position="1"/>
        <end position="11"/>
    </location>
</feature>
<evidence type="ECO:0000256" key="3">
    <source>
        <dbReference type="SAM" id="MobiDB-lite"/>
    </source>
</evidence>
<dbReference type="Proteomes" id="UP000694397">
    <property type="component" value="Chromosome 6"/>
</dbReference>
<evidence type="ECO:0000259" key="4">
    <source>
        <dbReference type="PROSITE" id="PS51864"/>
    </source>
</evidence>
<feature type="active site" evidence="1">
    <location>
        <position position="151"/>
    </location>
</feature>
<dbReference type="GO" id="GO:0004222">
    <property type="term" value="F:metalloendopeptidase activity"/>
    <property type="evidence" value="ECO:0007669"/>
    <property type="project" value="UniProtKB-UniRule"/>
</dbReference>
<keyword evidence="1 2" id="KW-0862">Zinc</keyword>
<dbReference type="PANTHER" id="PTHR10127">
    <property type="entry name" value="DISCOIDIN, CUB, EGF, LAMININ , AND ZINC METALLOPROTEASE DOMAIN CONTAINING"/>
    <property type="match status" value="1"/>
</dbReference>
<dbReference type="KEGG" id="sfm:108932934"/>
<accession>A0A8C9V368</accession>
<keyword evidence="1 2" id="KW-0378">Hydrolase</keyword>
<dbReference type="InterPro" id="IPR024079">
    <property type="entry name" value="MetalloPept_cat_dom_sf"/>
</dbReference>
<name>A0A8C9V368_SCLFO</name>
<dbReference type="Gene3D" id="3.40.390.10">
    <property type="entry name" value="Collagenase (Catalytic Domain)"/>
    <property type="match status" value="1"/>
</dbReference>
<dbReference type="PANTHER" id="PTHR10127:SF870">
    <property type="entry name" value="METALLOENDOPEPTIDASE"/>
    <property type="match status" value="1"/>
</dbReference>
<gene>
    <name evidence="5" type="primary">LOC108932934</name>
</gene>
<dbReference type="AlphaFoldDB" id="A0A8C9V368"/>
<feature type="binding site" evidence="1">
    <location>
        <position position="154"/>
    </location>
    <ligand>
        <name>Zn(2+)</name>
        <dbReference type="ChEBI" id="CHEBI:29105"/>
        <note>catalytic</note>
    </ligand>
</feature>
<evidence type="ECO:0000313" key="5">
    <source>
        <dbReference type="Ensembl" id="ENSSFOP00015020001.2"/>
    </source>
</evidence>
<organism evidence="5 6">
    <name type="scientific">Scleropages formosus</name>
    <name type="common">Asian bonytongue</name>
    <name type="synonym">Osteoglossum formosum</name>
    <dbReference type="NCBI Taxonomy" id="113540"/>
    <lineage>
        <taxon>Eukaryota</taxon>
        <taxon>Metazoa</taxon>
        <taxon>Chordata</taxon>
        <taxon>Craniata</taxon>
        <taxon>Vertebrata</taxon>
        <taxon>Euteleostomi</taxon>
        <taxon>Actinopterygii</taxon>
        <taxon>Neopterygii</taxon>
        <taxon>Teleostei</taxon>
        <taxon>Osteoglossocephala</taxon>
        <taxon>Osteoglossomorpha</taxon>
        <taxon>Osteoglossiformes</taxon>
        <taxon>Osteoglossidae</taxon>
        <taxon>Scleropages</taxon>
    </lineage>
</organism>
<dbReference type="PRINTS" id="PR00480">
    <property type="entry name" value="ASTACIN"/>
</dbReference>
<keyword evidence="1 2" id="KW-0482">Metalloprotease</keyword>
<dbReference type="GeneID" id="108932934"/>
<dbReference type="PROSITE" id="PS51864">
    <property type="entry name" value="ASTACIN"/>
    <property type="match status" value="1"/>
</dbReference>
<dbReference type="Ensembl" id="ENSSFOT00015020231.2">
    <property type="protein sequence ID" value="ENSSFOP00015020001.2"/>
    <property type="gene ID" value="ENSSFOG00015012876.2"/>
</dbReference>
<protein>
    <recommendedName>
        <fullName evidence="2">Metalloendopeptidase</fullName>
        <ecNumber evidence="2">3.4.24.-</ecNumber>
    </recommendedName>
</protein>
<dbReference type="SMART" id="SM00235">
    <property type="entry name" value="ZnMc"/>
    <property type="match status" value="1"/>
</dbReference>
<dbReference type="OrthoDB" id="291007at2759"/>
<feature type="region of interest" description="Disordered" evidence="3">
    <location>
        <begin position="1"/>
        <end position="22"/>
    </location>
</feature>
<evidence type="ECO:0000313" key="6">
    <source>
        <dbReference type="Proteomes" id="UP000694397"/>
    </source>
</evidence>
<keyword evidence="1 2" id="KW-0645">Protease</keyword>
<dbReference type="InterPro" id="IPR001506">
    <property type="entry name" value="Peptidase_M12A"/>
</dbReference>
<dbReference type="FunFam" id="3.40.390.10:FF:000065">
    <property type="entry name" value="Metalloendopeptidase"/>
    <property type="match status" value="1"/>
</dbReference>
<keyword evidence="1 2" id="KW-0479">Metal-binding</keyword>
<dbReference type="InterPro" id="IPR006026">
    <property type="entry name" value="Peptidase_Metallo"/>
</dbReference>
<dbReference type="EC" id="3.4.24.-" evidence="2"/>
<dbReference type="SUPFAM" id="SSF55486">
    <property type="entry name" value="Metalloproteases ('zincins'), catalytic domain"/>
    <property type="match status" value="1"/>
</dbReference>
<sequence>MPIRRSSRDDTPPATGCGTVLGKLRGRPLVHSSSPLETVHGTVSVFEDTPEEEHQQKTNRSVENHLWPTVDGVVSLPYLIAHKLGNKTNDICEAFKMISQKTCISFHERTTEMDYLNFVDGNGCASFVGRRGGPQPVFIGPNCHPGNICHELLHALGFYHEHMRQDRDRYISVLYENIMKGKEQEFLATNASMQDLPYDLKSIMHYGKYYFSANGQPTIVAKTKGMNIGQRRYLSELDVQRIRKLYSCEMYVDESQRSEWDQM</sequence>
<comment type="cofactor">
    <cofactor evidence="1 2">
        <name>Zn(2+)</name>
        <dbReference type="ChEBI" id="CHEBI:29105"/>
    </cofactor>
    <text evidence="1 2">Binds 1 zinc ion per subunit.</text>
</comment>
<evidence type="ECO:0000256" key="1">
    <source>
        <dbReference type="PROSITE-ProRule" id="PRU01211"/>
    </source>
</evidence>